<dbReference type="PANTHER" id="PTHR35894">
    <property type="entry name" value="GENERAL SECRETION PATHWAY PROTEIN A-RELATED"/>
    <property type="match status" value="1"/>
</dbReference>
<evidence type="ECO:0000259" key="1">
    <source>
        <dbReference type="Pfam" id="PF13401"/>
    </source>
</evidence>
<protein>
    <submittedName>
        <fullName evidence="2">AAA family ATPase</fullName>
    </submittedName>
</protein>
<dbReference type="EMBL" id="CP101509">
    <property type="protein sequence ID" value="UTV30194.1"/>
    <property type="molecule type" value="Genomic_DNA"/>
</dbReference>
<evidence type="ECO:0000313" key="3">
    <source>
        <dbReference type="Proteomes" id="UP001057998"/>
    </source>
</evidence>
<gene>
    <name evidence="2" type="ORF">NNL38_16545</name>
</gene>
<dbReference type="RefSeq" id="WP_255391538.1">
    <property type="nucleotide sequence ID" value="NZ_CP101509.1"/>
</dbReference>
<dbReference type="Pfam" id="PF13401">
    <property type="entry name" value="AAA_22"/>
    <property type="match status" value="1"/>
</dbReference>
<dbReference type="SUPFAM" id="SSF52540">
    <property type="entry name" value="P-loop containing nucleoside triphosphate hydrolases"/>
    <property type="match status" value="1"/>
</dbReference>
<keyword evidence="3" id="KW-1185">Reference proteome</keyword>
<feature type="domain" description="ORC1/DEAH AAA+ ATPase" evidence="1">
    <location>
        <begin position="29"/>
        <end position="143"/>
    </location>
</feature>
<dbReference type="InterPro" id="IPR049945">
    <property type="entry name" value="AAA_22"/>
</dbReference>
<dbReference type="InterPro" id="IPR052026">
    <property type="entry name" value="ExeA_AAA_ATPase_DNA-bind"/>
</dbReference>
<dbReference type="InterPro" id="IPR027417">
    <property type="entry name" value="P-loop_NTPase"/>
</dbReference>
<dbReference type="Proteomes" id="UP001057998">
    <property type="component" value="Chromosome 2"/>
</dbReference>
<sequence length="235" mass="26412">MKSVVAPVKNVAATQIAFETLLQRSMGVPGIGLIHGPTGTGKTTATTYLYNQVNGVYVSARAHDTTISLTSRIVEELGAPPMYRISKCVDYIIEQMSMFERPLFIDEADYLMNDTRMLETVRDIYDGTEIPIILIGMDQIARRISTRKQFYNRISEWVEFRPADLEDVVTMADYLLDDGIKVDEELLDNLRMSSSGELRRITIGLSKIESLALANDLEIVTLDDWGDQPFHGLRG</sequence>
<dbReference type="PANTHER" id="PTHR35894:SF5">
    <property type="entry name" value="MU-LIKE PROPHAGE FLUMU DNA TRANSPOSITION PROTEIN B"/>
    <property type="match status" value="1"/>
</dbReference>
<accession>A0ABY5GM57</accession>
<evidence type="ECO:0000313" key="2">
    <source>
        <dbReference type="EMBL" id="UTV30194.1"/>
    </source>
</evidence>
<dbReference type="Gene3D" id="3.40.50.300">
    <property type="entry name" value="P-loop containing nucleotide triphosphate hydrolases"/>
    <property type="match status" value="1"/>
</dbReference>
<organism evidence="2 3">
    <name type="scientific">Photobacterium atrarenae</name>
    <dbReference type="NCBI Taxonomy" id="865757"/>
    <lineage>
        <taxon>Bacteria</taxon>
        <taxon>Pseudomonadati</taxon>
        <taxon>Pseudomonadota</taxon>
        <taxon>Gammaproteobacteria</taxon>
        <taxon>Vibrionales</taxon>
        <taxon>Vibrionaceae</taxon>
        <taxon>Photobacterium</taxon>
    </lineage>
</organism>
<proteinExistence type="predicted"/>
<reference evidence="2" key="1">
    <citation type="submission" date="2022-07" db="EMBL/GenBank/DDBJ databases">
        <title>Genome sequencing of Photobacterium atrarenae GJH2-4.</title>
        <authorList>
            <person name="Park S.-J."/>
        </authorList>
    </citation>
    <scope>NUCLEOTIDE SEQUENCE</scope>
    <source>
        <strain evidence="2">GJH2-4</strain>
    </source>
</reference>
<name>A0ABY5GM57_9GAMM</name>